<keyword evidence="2 3" id="KW-0378">Hydrolase</keyword>
<accession>A0A1W1XKT5</accession>
<dbReference type="SUPFAM" id="SSF54637">
    <property type="entry name" value="Thioesterase/thiol ester dehydrase-isomerase"/>
    <property type="match status" value="1"/>
</dbReference>
<dbReference type="InterPro" id="IPR006684">
    <property type="entry name" value="YbgC/YbaW"/>
</dbReference>
<sequence length="153" mass="17298">MEKVPAHAPEKSLKVNVPIRFGDTDPYGVVYFASYFRYCHHGIEELLRHVGCPPHQYFRNAERGFGLPIVGAACDFLRPVRYGDELSLYVSVLRLGNRSITFGFHFYGEDRSACVGRGQASMVAIDRAWRSCQLPEELRCGLEPYLTAAPVDR</sequence>
<dbReference type="PIRSF" id="PIRSF003230">
    <property type="entry name" value="YbgC"/>
    <property type="match status" value="1"/>
</dbReference>
<dbReference type="EMBL" id="FWXF01000010">
    <property type="protein sequence ID" value="SMC24576.1"/>
    <property type="molecule type" value="Genomic_DNA"/>
</dbReference>
<evidence type="ECO:0000256" key="1">
    <source>
        <dbReference type="ARBA" id="ARBA00005953"/>
    </source>
</evidence>
<proteinExistence type="inferred from homology"/>
<dbReference type="STRING" id="1121390.SAMN02746041_02049"/>
<dbReference type="PANTHER" id="PTHR31793:SF27">
    <property type="entry name" value="NOVEL THIOESTERASE SUPERFAMILY DOMAIN AND SAPOSIN A-TYPE DOMAIN CONTAINING PROTEIN (0610012H03RIK)"/>
    <property type="match status" value="1"/>
</dbReference>
<dbReference type="Gene3D" id="3.10.129.10">
    <property type="entry name" value="Hotdog Thioesterase"/>
    <property type="match status" value="1"/>
</dbReference>
<dbReference type="CDD" id="cd00586">
    <property type="entry name" value="4HBT"/>
    <property type="match status" value="1"/>
</dbReference>
<dbReference type="RefSeq" id="WP_170920527.1">
    <property type="nucleotide sequence ID" value="NZ_FWXF01000010.1"/>
</dbReference>
<dbReference type="InterPro" id="IPR050563">
    <property type="entry name" value="4-hydroxybenzoyl-CoA_TE"/>
</dbReference>
<dbReference type="AlphaFoldDB" id="A0A1W1XKT5"/>
<dbReference type="Proteomes" id="UP000192783">
    <property type="component" value="Unassembled WGS sequence"/>
</dbReference>
<reference evidence="3 4" key="1">
    <citation type="submission" date="2017-04" db="EMBL/GenBank/DDBJ databases">
        <authorList>
            <person name="Afonso C.L."/>
            <person name="Miller P.J."/>
            <person name="Scott M.A."/>
            <person name="Spackman E."/>
            <person name="Goraichik I."/>
            <person name="Dimitrov K.M."/>
            <person name="Suarez D.L."/>
            <person name="Swayne D.E."/>
        </authorList>
    </citation>
    <scope>NUCLEOTIDE SEQUENCE [LARGE SCALE GENOMIC DNA]</scope>
    <source>
        <strain evidence="3 4">DSM 13146</strain>
    </source>
</reference>
<keyword evidence="4" id="KW-1185">Reference proteome</keyword>
<evidence type="ECO:0000313" key="3">
    <source>
        <dbReference type="EMBL" id="SMC24576.1"/>
    </source>
</evidence>
<dbReference type="InterPro" id="IPR029069">
    <property type="entry name" value="HotDog_dom_sf"/>
</dbReference>
<dbReference type="GO" id="GO:0047617">
    <property type="term" value="F:fatty acyl-CoA hydrolase activity"/>
    <property type="evidence" value="ECO:0007669"/>
    <property type="project" value="TreeGrafter"/>
</dbReference>
<evidence type="ECO:0000256" key="2">
    <source>
        <dbReference type="ARBA" id="ARBA00022801"/>
    </source>
</evidence>
<organism evidence="3 4">
    <name type="scientific">Desulfacinum hydrothermale DSM 13146</name>
    <dbReference type="NCBI Taxonomy" id="1121390"/>
    <lineage>
        <taxon>Bacteria</taxon>
        <taxon>Pseudomonadati</taxon>
        <taxon>Thermodesulfobacteriota</taxon>
        <taxon>Syntrophobacteria</taxon>
        <taxon>Syntrophobacterales</taxon>
        <taxon>Syntrophobacteraceae</taxon>
        <taxon>Desulfacinum</taxon>
    </lineage>
</organism>
<evidence type="ECO:0000313" key="4">
    <source>
        <dbReference type="Proteomes" id="UP000192783"/>
    </source>
</evidence>
<dbReference type="PANTHER" id="PTHR31793">
    <property type="entry name" value="4-HYDROXYBENZOYL-COA THIOESTERASE FAMILY MEMBER"/>
    <property type="match status" value="1"/>
</dbReference>
<protein>
    <submittedName>
        <fullName evidence="3">Acyl-CoA thioester hydrolase</fullName>
    </submittedName>
</protein>
<dbReference type="Pfam" id="PF13279">
    <property type="entry name" value="4HBT_2"/>
    <property type="match status" value="1"/>
</dbReference>
<name>A0A1W1XKT5_9BACT</name>
<gene>
    <name evidence="3" type="ORF">SAMN02746041_02049</name>
</gene>
<comment type="similarity">
    <text evidence="1">Belongs to the 4-hydroxybenzoyl-CoA thioesterase family.</text>
</comment>